<reference evidence="2 3" key="1">
    <citation type="journal article" date="2011" name="J. Bacteriol.">
        <title>Complete genome sequence of the polycyclic aromatic hydrocarbon-degrading bacterium Alteromonas sp. strain SN2.</title>
        <authorList>
            <person name="Jin H.M."/>
            <person name="Jeong H."/>
            <person name="Moon E.J."/>
            <person name="Math R.K."/>
            <person name="Lee K."/>
            <person name="Kim H.J."/>
            <person name="Jeon C.O."/>
            <person name="Oh T.K."/>
            <person name="Kim J.F."/>
        </authorList>
    </citation>
    <scope>NUCLEOTIDE SEQUENCE [LARGE SCALE GENOMIC DNA]</scope>
    <source>
        <strain evidence="3">JCM 17741 / KACC 18427 / KCTC 11700BP / SN2</strain>
    </source>
</reference>
<dbReference type="Proteomes" id="UP000000683">
    <property type="component" value="Chromosome"/>
</dbReference>
<evidence type="ECO:0000313" key="2">
    <source>
        <dbReference type="EMBL" id="AEF03627.1"/>
    </source>
</evidence>
<name>F5ZBH0_ALTNA</name>
<dbReference type="KEGG" id="alt:ambt_10515"/>
<organism evidence="2 3">
    <name type="scientific">Alteromonas naphthalenivorans</name>
    <dbReference type="NCBI Taxonomy" id="715451"/>
    <lineage>
        <taxon>Bacteria</taxon>
        <taxon>Pseudomonadati</taxon>
        <taxon>Pseudomonadota</taxon>
        <taxon>Gammaproteobacteria</taxon>
        <taxon>Alteromonadales</taxon>
        <taxon>Alteromonadaceae</taxon>
        <taxon>Alteromonas/Salinimonas group</taxon>
        <taxon>Alteromonas</taxon>
    </lineage>
</organism>
<dbReference type="Pfam" id="PF13692">
    <property type="entry name" value="Glyco_trans_1_4"/>
    <property type="match status" value="1"/>
</dbReference>
<evidence type="ECO:0000313" key="3">
    <source>
        <dbReference type="Proteomes" id="UP000000683"/>
    </source>
</evidence>
<dbReference type="PANTHER" id="PTHR46401">
    <property type="entry name" value="GLYCOSYLTRANSFERASE WBBK-RELATED"/>
    <property type="match status" value="1"/>
</dbReference>
<dbReference type="Gene3D" id="3.40.50.2000">
    <property type="entry name" value="Glycogen Phosphorylase B"/>
    <property type="match status" value="2"/>
</dbReference>
<evidence type="ECO:0000259" key="1">
    <source>
        <dbReference type="Pfam" id="PF13439"/>
    </source>
</evidence>
<dbReference type="eggNOG" id="COG0438">
    <property type="taxonomic scope" value="Bacteria"/>
</dbReference>
<dbReference type="GO" id="GO:0016757">
    <property type="term" value="F:glycosyltransferase activity"/>
    <property type="evidence" value="ECO:0007669"/>
    <property type="project" value="UniProtKB-ARBA"/>
</dbReference>
<proteinExistence type="predicted"/>
<feature type="domain" description="Glycosyltransferase subfamily 4-like N-terminal" evidence="1">
    <location>
        <begin position="16"/>
        <end position="176"/>
    </location>
</feature>
<accession>F5ZBH0</accession>
<dbReference type="InterPro" id="IPR028098">
    <property type="entry name" value="Glyco_trans_4-like_N"/>
</dbReference>
<gene>
    <name evidence="2" type="ordered locus">ambt_10515</name>
</gene>
<dbReference type="RefSeq" id="WP_013784562.1">
    <property type="nucleotide sequence ID" value="NC_015554.1"/>
</dbReference>
<dbReference type="HOGENOM" id="CLU_009583_2_2_6"/>
<protein>
    <submittedName>
        <fullName evidence="2">Glycosyltransferase</fullName>
    </submittedName>
</protein>
<sequence>MSHVCVVGTRGVPNFVGGVETICQKLYPLIRKESPSYKITIITRLPYKQQESYQYEKVDIKVIKALKISGFETFFHTFVALCYARIFIHPKIMHLHGIGPGFFSLFSRLLGFKTVVTHHSPDYKRPKWKWYAKLILKIGELFTVLFASRIICVSASVKEELDARFPFLLQKRLVIRNAGSLNNLTAGTEQDALLKELGLEPKQYLLAVGRLDATKGFDNLIDAYLAMHPTQLKLVIVGDNYIANDYVKKITQYKSENIIFAGPHTGANLATIYQNAALLVNPSFMEGYCLVVAEALSANTPIVASDIPAHREFKLNEESYVKKGDVLALTAKLNAEDYSIYRSKSAEFLQSNNTWEANAHEHLILFNSML</sequence>
<keyword evidence="3" id="KW-1185">Reference proteome</keyword>
<dbReference type="AlphaFoldDB" id="F5ZBH0"/>
<dbReference type="CDD" id="cd03801">
    <property type="entry name" value="GT4_PimA-like"/>
    <property type="match status" value="1"/>
</dbReference>
<dbReference type="Pfam" id="PF13439">
    <property type="entry name" value="Glyco_transf_4"/>
    <property type="match status" value="1"/>
</dbReference>
<dbReference type="PANTHER" id="PTHR46401:SF8">
    <property type="entry name" value="BLL6006 PROTEIN"/>
    <property type="match status" value="1"/>
</dbReference>
<dbReference type="OrthoDB" id="9768937at2"/>
<dbReference type="EMBL" id="CP002339">
    <property type="protein sequence ID" value="AEF03627.1"/>
    <property type="molecule type" value="Genomic_DNA"/>
</dbReference>
<dbReference type="SUPFAM" id="SSF53756">
    <property type="entry name" value="UDP-Glycosyltransferase/glycogen phosphorylase"/>
    <property type="match status" value="1"/>
</dbReference>